<keyword evidence="4 8" id="KW-0812">Transmembrane</keyword>
<feature type="domain" description="SLC12A transporter C-terminal" evidence="10">
    <location>
        <begin position="773"/>
        <end position="954"/>
    </location>
</feature>
<dbReference type="Pfam" id="PF00324">
    <property type="entry name" value="AA_permease"/>
    <property type="match status" value="1"/>
</dbReference>
<dbReference type="Proteomes" id="UP000179807">
    <property type="component" value="Unassembled WGS sequence"/>
</dbReference>
<evidence type="ECO:0000256" key="5">
    <source>
        <dbReference type="ARBA" id="ARBA00022989"/>
    </source>
</evidence>
<keyword evidence="3" id="KW-0813">Transport</keyword>
<feature type="transmembrane region" description="Helical" evidence="8">
    <location>
        <begin position="308"/>
        <end position="329"/>
    </location>
</feature>
<reference evidence="11" key="1">
    <citation type="submission" date="2016-10" db="EMBL/GenBank/DDBJ databases">
        <authorList>
            <person name="Benchimol M."/>
            <person name="Almeida L.G."/>
            <person name="Vasconcelos A.T."/>
            <person name="Perreira-Neves A."/>
            <person name="Rosa I.A."/>
            <person name="Tasca T."/>
            <person name="Bogo M.R."/>
            <person name="de Souza W."/>
        </authorList>
    </citation>
    <scope>NUCLEOTIDE SEQUENCE [LARGE SCALE GENOMIC DNA]</scope>
    <source>
        <strain evidence="11">K</strain>
    </source>
</reference>
<dbReference type="PANTHER" id="PTHR11827:SF72">
    <property type="entry name" value="GH08340P"/>
    <property type="match status" value="1"/>
</dbReference>
<feature type="domain" description="Amino acid permease/ SLC12A" evidence="9">
    <location>
        <begin position="168"/>
        <end position="627"/>
    </location>
</feature>
<dbReference type="FunFam" id="1.20.1740.10:FF:000013">
    <property type="entry name" value="Solute carrier family 12 member"/>
    <property type="match status" value="1"/>
</dbReference>
<dbReference type="InterPro" id="IPR018491">
    <property type="entry name" value="SLC12_C"/>
</dbReference>
<feature type="transmembrane region" description="Helical" evidence="8">
    <location>
        <begin position="394"/>
        <end position="413"/>
    </location>
</feature>
<dbReference type="PANTHER" id="PTHR11827">
    <property type="entry name" value="SOLUTE CARRIER FAMILY 12, CATION COTRANSPORTERS"/>
    <property type="match status" value="1"/>
</dbReference>
<gene>
    <name evidence="11" type="ORF">TRFO_13260</name>
</gene>
<evidence type="ECO:0000256" key="8">
    <source>
        <dbReference type="SAM" id="Phobius"/>
    </source>
</evidence>
<evidence type="ECO:0000259" key="9">
    <source>
        <dbReference type="Pfam" id="PF00324"/>
    </source>
</evidence>
<feature type="transmembrane region" description="Helical" evidence="8">
    <location>
        <begin position="488"/>
        <end position="505"/>
    </location>
</feature>
<dbReference type="OrthoDB" id="2020542at2759"/>
<name>A0A1J4KYC6_9EUKA</name>
<feature type="transmembrane region" description="Helical" evidence="8">
    <location>
        <begin position="555"/>
        <end position="586"/>
    </location>
</feature>
<evidence type="ECO:0000313" key="11">
    <source>
        <dbReference type="EMBL" id="OHT16257.1"/>
    </source>
</evidence>
<keyword evidence="5 8" id="KW-1133">Transmembrane helix</keyword>
<evidence type="ECO:0000256" key="3">
    <source>
        <dbReference type="ARBA" id="ARBA00022448"/>
    </source>
</evidence>
<evidence type="ECO:0000256" key="4">
    <source>
        <dbReference type="ARBA" id="ARBA00022692"/>
    </source>
</evidence>
<organism evidence="11 12">
    <name type="scientific">Tritrichomonas foetus</name>
    <dbReference type="NCBI Taxonomy" id="1144522"/>
    <lineage>
        <taxon>Eukaryota</taxon>
        <taxon>Metamonada</taxon>
        <taxon>Parabasalia</taxon>
        <taxon>Tritrichomonadida</taxon>
        <taxon>Tritrichomonadidae</taxon>
        <taxon>Tritrichomonas</taxon>
    </lineage>
</organism>
<dbReference type="GO" id="GO:0015377">
    <property type="term" value="F:chloride:monoatomic cation symporter activity"/>
    <property type="evidence" value="ECO:0007669"/>
    <property type="project" value="InterPro"/>
</dbReference>
<feature type="transmembrane region" description="Helical" evidence="8">
    <location>
        <begin position="284"/>
        <end position="302"/>
    </location>
</feature>
<dbReference type="InterPro" id="IPR004841">
    <property type="entry name" value="AA-permease/SLC12A_dom"/>
</dbReference>
<dbReference type="InterPro" id="IPR004842">
    <property type="entry name" value="SLC12A_fam"/>
</dbReference>
<comment type="subcellular location">
    <subcellularLocation>
        <location evidence="1">Membrane</location>
        <topology evidence="1">Multi-pass membrane protein</topology>
    </subcellularLocation>
</comment>
<evidence type="ECO:0000256" key="2">
    <source>
        <dbReference type="ARBA" id="ARBA00010593"/>
    </source>
</evidence>
<dbReference type="Pfam" id="PF03522">
    <property type="entry name" value="SLC12"/>
    <property type="match status" value="1"/>
</dbReference>
<protein>
    <submittedName>
        <fullName evidence="11">Amino acid permease family protein</fullName>
    </submittedName>
</protein>
<evidence type="ECO:0000313" key="12">
    <source>
        <dbReference type="Proteomes" id="UP000179807"/>
    </source>
</evidence>
<dbReference type="VEuPathDB" id="TrichDB:TRFO_13260"/>
<dbReference type="GO" id="GO:0016020">
    <property type="term" value="C:membrane"/>
    <property type="evidence" value="ECO:0007669"/>
    <property type="project" value="UniProtKB-SubCell"/>
</dbReference>
<dbReference type="RefSeq" id="XP_068369393.1">
    <property type="nucleotide sequence ID" value="XM_068497129.1"/>
</dbReference>
<comment type="caution">
    <text evidence="11">The sequence shown here is derived from an EMBL/GenBank/DDBJ whole genome shotgun (WGS) entry which is preliminary data.</text>
</comment>
<proteinExistence type="inferred from homology"/>
<evidence type="ECO:0000256" key="7">
    <source>
        <dbReference type="SAM" id="MobiDB-lite"/>
    </source>
</evidence>
<feature type="transmembrane region" description="Helical" evidence="8">
    <location>
        <begin position="441"/>
        <end position="467"/>
    </location>
</feature>
<evidence type="ECO:0000256" key="6">
    <source>
        <dbReference type="ARBA" id="ARBA00023136"/>
    </source>
</evidence>
<keyword evidence="6 8" id="KW-0472">Membrane</keyword>
<comment type="similarity">
    <text evidence="2">Belongs to the SLC12A transporter family.</text>
</comment>
<feature type="transmembrane region" description="Helical" evidence="8">
    <location>
        <begin position="517"/>
        <end position="534"/>
    </location>
</feature>
<dbReference type="EMBL" id="MLAK01000123">
    <property type="protein sequence ID" value="OHT16257.1"/>
    <property type="molecule type" value="Genomic_DNA"/>
</dbReference>
<dbReference type="AlphaFoldDB" id="A0A1J4KYC6"/>
<dbReference type="GeneID" id="94831833"/>
<evidence type="ECO:0000256" key="1">
    <source>
        <dbReference type="ARBA" id="ARBA00004141"/>
    </source>
</evidence>
<evidence type="ECO:0000259" key="10">
    <source>
        <dbReference type="Pfam" id="PF03522"/>
    </source>
</evidence>
<accession>A0A1J4KYC6</accession>
<sequence>MMRTRAHSVFELEMKYINDDLNAEELNESHESDDTFEYELSNPTKRRRRRDSDGNPIILPESKSLPKIPTGLDGNPQIDIFEDSLMIRNLEDKSDENLTEGENGKLDKRIRKSIISKSHKSIMLEELGPDQHSKKKKKTKSKAKYLKDLISKYRKSRKQKFGWFLGVFIPVFLNMICVTYFMDLNRTIQHIGWGLSTLYFLISITISIGTLISICVIATNGEMKEGGCYYLISRTLGPEIGGPLGLILVVGHASALSHRLHYLSSTITNFYTEPLTTSMRWDQTLWHIVLSLMVLFSCIPGFKFITYFLVALMLILIPGVVSIYAGFFVRKPGQPSFFTRISLETLTLNFEPQANIGTFDIAKYIGILFPSTNAVMTCANFSGNLRNSRRDIPVGAFTAIFLGALIIYSTMILQSSSFGSQEMNKDDEVDFSSFEASALPILSYISFIAVCFGSAITLSTGGARVFAKMIEDHLVPQQFKRFFFRGEPLGCNVVVAIIGIIFALVDKPTMSTEITNIIFLIPFALINFAVYTAASAHYPGFRPAFKFYNKWISLFLALICILRMFLVNWIVTLVCLPLYIIIWFIYHKIQPADNWGTVTQSKFFYLTLKEELNLYHYKPHVKTFRPNIIFITTAHPDEIKIDVDFLNLLLHGHGMAAIGRVILSDANNNNNNNNMDLSPEYDFNSLVIERDGTYLTLKKNYRTFYDVTVSKTFAKGVRDLLLLMGIGRMRPNTICIKFPERWHEIDDEDHDINYHDFYNGIETAFDANFSLTVVRNIHLFQDADKRGIIDVWWIIDDGGLTLLLAYLLHHQQSWKNSKLRVITLAHTNEGNDYEKQHNKIATLLYKFRIVAEITVIEVDFETANPSPMSQTKWNKLQQKLNIEMDEIIESRTKKYLILTDLLRGYSSSSSFVIFTMAVPMQSHNSEAYLAWLEMLSDLHVPFLFVRGNGESTLSWTV</sequence>
<feature type="region of interest" description="Disordered" evidence="7">
    <location>
        <begin position="27"/>
        <end position="72"/>
    </location>
</feature>
<dbReference type="Gene3D" id="1.20.1740.10">
    <property type="entry name" value="Amino acid/polyamine transporter I"/>
    <property type="match status" value="1"/>
</dbReference>
<keyword evidence="12" id="KW-1185">Reference proteome</keyword>
<feature type="transmembrane region" description="Helical" evidence="8">
    <location>
        <begin position="193"/>
        <end position="217"/>
    </location>
</feature>
<feature type="transmembrane region" description="Helical" evidence="8">
    <location>
        <begin position="161"/>
        <end position="181"/>
    </location>
</feature>